<sequence>MAVAKAERGQSMKNKANSSKAVTTSPLNYSHPYFVPIEDGDEVTIKHYKSHDVPVAHIALPGRMKHYYAIFNADSQEEADLMNKTYNNWSKKDERDKKAQSEFETSYDAMLEDGYDAKDDTSNPEEIAAYKVVIDALNKALDELTEEKLRVCQMVANNESQRSVAEELGIPRRTLRDRKDSAISEISRKMKHYK</sequence>
<dbReference type="EMBL" id="SRYA01000040">
    <property type="protein sequence ID" value="TGY93598.1"/>
    <property type="molecule type" value="Genomic_DNA"/>
</dbReference>
<organism evidence="1 2">
    <name type="scientific">Petralouisia muris</name>
    <dbReference type="NCBI Taxonomy" id="3032872"/>
    <lineage>
        <taxon>Bacteria</taxon>
        <taxon>Bacillati</taxon>
        <taxon>Bacillota</taxon>
        <taxon>Clostridia</taxon>
        <taxon>Lachnospirales</taxon>
        <taxon>Lachnospiraceae</taxon>
        <taxon>Petralouisia</taxon>
    </lineage>
</organism>
<protein>
    <submittedName>
        <fullName evidence="1">Sigma-70 family RNA polymerase sigma factor</fullName>
    </submittedName>
</protein>
<keyword evidence="2" id="KW-1185">Reference proteome</keyword>
<gene>
    <name evidence="1" type="ORF">E5329_17715</name>
</gene>
<name>A0AC61RSY9_9FIRM</name>
<reference evidence="1" key="1">
    <citation type="submission" date="2019-04" db="EMBL/GenBank/DDBJ databases">
        <title>Microbes associate with the intestines of laboratory mice.</title>
        <authorList>
            <person name="Navarre W."/>
            <person name="Wong E."/>
            <person name="Huang K."/>
            <person name="Tropini C."/>
            <person name="Ng K."/>
            <person name="Yu B."/>
        </authorList>
    </citation>
    <scope>NUCLEOTIDE SEQUENCE</scope>
    <source>
        <strain evidence="1">NM01_1-7b</strain>
    </source>
</reference>
<proteinExistence type="predicted"/>
<accession>A0AC61RSY9</accession>
<dbReference type="Proteomes" id="UP000304953">
    <property type="component" value="Unassembled WGS sequence"/>
</dbReference>
<evidence type="ECO:0000313" key="1">
    <source>
        <dbReference type="EMBL" id="TGY93598.1"/>
    </source>
</evidence>
<evidence type="ECO:0000313" key="2">
    <source>
        <dbReference type="Proteomes" id="UP000304953"/>
    </source>
</evidence>
<comment type="caution">
    <text evidence="1">The sequence shown here is derived from an EMBL/GenBank/DDBJ whole genome shotgun (WGS) entry which is preliminary data.</text>
</comment>